<evidence type="ECO:0000313" key="1">
    <source>
        <dbReference type="EMBL" id="CEO49483.1"/>
    </source>
</evidence>
<dbReference type="AlphaFoldDB" id="A0A0B7JWQ2"/>
<feature type="non-terminal residue" evidence="1">
    <location>
        <position position="224"/>
    </location>
</feature>
<sequence>KREVVVSGNWSQRKCVLGGIVLEHAQKTSSTRITHAFRVNHISKIATAGNSRYLRHRHQIDQFLCIILLSGHSISSRPHSSNKGGQFHNLSPSNPNQPDVEILFLPCGIDLLIRPLLIIMGSRLQIKVPQQTSKEQPHLRVGQAGSLFLGPSENGLCASFLSSAYRGSFSHRSGAKESGSRKFEGDVKAAKWETPTLVYTKFEGDISETAQSRKRASLTFSGSQ</sequence>
<name>A0A0B7JWQ2_BIOOC</name>
<reference evidence="1" key="1">
    <citation type="submission" date="2015-01" db="EMBL/GenBank/DDBJ databases">
        <authorList>
            <person name="Durling Mikael"/>
        </authorList>
    </citation>
    <scope>NUCLEOTIDE SEQUENCE</scope>
</reference>
<proteinExistence type="predicted"/>
<dbReference type="EMBL" id="CDPU01000014">
    <property type="protein sequence ID" value="CEO49483.1"/>
    <property type="molecule type" value="Genomic_DNA"/>
</dbReference>
<gene>
    <name evidence="1" type="ORF">BN869_000005540_1</name>
</gene>
<accession>A0A0B7JWQ2</accession>
<organism evidence="1">
    <name type="scientific">Bionectria ochroleuca</name>
    <name type="common">Gliocladium roseum</name>
    <dbReference type="NCBI Taxonomy" id="29856"/>
    <lineage>
        <taxon>Eukaryota</taxon>
        <taxon>Fungi</taxon>
        <taxon>Dikarya</taxon>
        <taxon>Ascomycota</taxon>
        <taxon>Pezizomycotina</taxon>
        <taxon>Sordariomycetes</taxon>
        <taxon>Hypocreomycetidae</taxon>
        <taxon>Hypocreales</taxon>
        <taxon>Bionectriaceae</taxon>
        <taxon>Clonostachys</taxon>
    </lineage>
</organism>
<feature type="non-terminal residue" evidence="1">
    <location>
        <position position="1"/>
    </location>
</feature>
<protein>
    <submittedName>
        <fullName evidence="1">Uncharacterized protein</fullName>
    </submittedName>
</protein>